<evidence type="ECO:0000259" key="7">
    <source>
        <dbReference type="Pfam" id="PF02525"/>
    </source>
</evidence>
<dbReference type="GO" id="GO:0016652">
    <property type="term" value="F:oxidoreductase activity, acting on NAD(P)H as acceptor"/>
    <property type="evidence" value="ECO:0007669"/>
    <property type="project" value="UniProtKB-UniRule"/>
</dbReference>
<dbReference type="InterPro" id="IPR023048">
    <property type="entry name" value="NADH:quinone_OxRdtase_FMN_depd"/>
</dbReference>
<dbReference type="PANTHER" id="PTHR43741">
    <property type="entry name" value="FMN-DEPENDENT NADH-AZOREDUCTASE 1"/>
    <property type="match status" value="1"/>
</dbReference>
<comment type="subunit">
    <text evidence="6">Homodimer.</text>
</comment>
<dbReference type="InterPro" id="IPR050104">
    <property type="entry name" value="FMN-dep_NADH:Q_OxRdtase_AzoR1"/>
</dbReference>
<evidence type="ECO:0000256" key="4">
    <source>
        <dbReference type="ARBA" id="ARBA00023027"/>
    </source>
</evidence>
<dbReference type="NCBIfam" id="NF010074">
    <property type="entry name" value="PRK13555.1"/>
    <property type="match status" value="1"/>
</dbReference>
<comment type="function">
    <text evidence="6">Quinone reductase that provides resistance to thiol-specific stress caused by electrophilic quinones.</text>
</comment>
<feature type="domain" description="Flavodoxin-like fold" evidence="7">
    <location>
        <begin position="27"/>
        <end position="228"/>
    </location>
</feature>
<keyword evidence="2 6" id="KW-0288">FMN</keyword>
<evidence type="ECO:0000256" key="3">
    <source>
        <dbReference type="ARBA" id="ARBA00023002"/>
    </source>
</evidence>
<evidence type="ECO:0000256" key="1">
    <source>
        <dbReference type="ARBA" id="ARBA00022630"/>
    </source>
</evidence>
<dbReference type="SUPFAM" id="SSF52218">
    <property type="entry name" value="Flavoproteins"/>
    <property type="match status" value="1"/>
</dbReference>
<dbReference type="GO" id="GO:0010181">
    <property type="term" value="F:FMN binding"/>
    <property type="evidence" value="ECO:0007669"/>
    <property type="project" value="UniProtKB-UniRule"/>
</dbReference>
<evidence type="ECO:0000256" key="5">
    <source>
        <dbReference type="ARBA" id="ARBA00048542"/>
    </source>
</evidence>
<dbReference type="GO" id="GO:0016655">
    <property type="term" value="F:oxidoreductase activity, acting on NAD(P)H, quinone or similar compound as acceptor"/>
    <property type="evidence" value="ECO:0007669"/>
    <property type="project" value="InterPro"/>
</dbReference>
<keyword evidence="1 6" id="KW-0285">Flavoprotein</keyword>
<comment type="caution">
    <text evidence="6">Lacks conserved residue(s) required for the propagation of feature annotation.</text>
</comment>
<evidence type="ECO:0000256" key="2">
    <source>
        <dbReference type="ARBA" id="ARBA00022643"/>
    </source>
</evidence>
<evidence type="ECO:0000313" key="8">
    <source>
        <dbReference type="EMBL" id="EEL71334.1"/>
    </source>
</evidence>
<dbReference type="AlphaFoldDB" id="C2XSP5"/>
<keyword evidence="3 6" id="KW-0560">Oxidoreductase</keyword>
<dbReference type="InterPro" id="IPR029039">
    <property type="entry name" value="Flavoprotein-like_sf"/>
</dbReference>
<dbReference type="GO" id="GO:0009055">
    <property type="term" value="F:electron transfer activity"/>
    <property type="evidence" value="ECO:0007669"/>
    <property type="project" value="UniProtKB-UniRule"/>
</dbReference>
<dbReference type="PANTHER" id="PTHR43741:SF4">
    <property type="entry name" value="FMN-DEPENDENT NADH:QUINONE OXIDOREDUCTASE"/>
    <property type="match status" value="1"/>
</dbReference>
<dbReference type="Pfam" id="PF02525">
    <property type="entry name" value="Flavodoxin_2"/>
    <property type="match status" value="1"/>
</dbReference>
<proteinExistence type="inferred from homology"/>
<dbReference type="InterPro" id="IPR003680">
    <property type="entry name" value="Flavodoxin_fold"/>
</dbReference>
<comment type="catalytic activity">
    <reaction evidence="6">
        <text>2 a quinone + NADH + H(+) = 2 a 1,4-benzosemiquinone + NAD(+)</text>
        <dbReference type="Rhea" id="RHEA:65952"/>
        <dbReference type="ChEBI" id="CHEBI:15378"/>
        <dbReference type="ChEBI" id="CHEBI:57540"/>
        <dbReference type="ChEBI" id="CHEBI:57945"/>
        <dbReference type="ChEBI" id="CHEBI:132124"/>
        <dbReference type="ChEBI" id="CHEBI:134225"/>
    </reaction>
</comment>
<comment type="caution">
    <text evidence="8">The sequence shown here is derived from an EMBL/GenBank/DDBJ whole genome shotgun (WGS) entry which is preliminary data.</text>
</comment>
<dbReference type="Proteomes" id="UP000001753">
    <property type="component" value="Chromosome"/>
</dbReference>
<comment type="similarity">
    <text evidence="6">Belongs to the azoreductase type 1 family.</text>
</comment>
<dbReference type="EC" id="1.6.5.-" evidence="6"/>
<dbReference type="EMBL" id="ACMP01000059">
    <property type="protein sequence ID" value="EEL71334.1"/>
    <property type="molecule type" value="Genomic_DNA"/>
</dbReference>
<organism evidence="8">
    <name type="scientific">Bacillus mycoides</name>
    <dbReference type="NCBI Taxonomy" id="1405"/>
    <lineage>
        <taxon>Bacteria</taxon>
        <taxon>Bacillati</taxon>
        <taxon>Bacillota</taxon>
        <taxon>Bacilli</taxon>
        <taxon>Bacillales</taxon>
        <taxon>Bacillaceae</taxon>
        <taxon>Bacillus</taxon>
        <taxon>Bacillus cereus group</taxon>
    </lineage>
</organism>
<dbReference type="HAMAP" id="MF_01216">
    <property type="entry name" value="Azoreductase_type1"/>
    <property type="match status" value="1"/>
</dbReference>
<dbReference type="Gene3D" id="3.40.50.360">
    <property type="match status" value="1"/>
</dbReference>
<dbReference type="NCBIfam" id="NF010075">
    <property type="entry name" value="PRK13556.1"/>
    <property type="match status" value="1"/>
</dbReference>
<comment type="cofactor">
    <cofactor evidence="6">
        <name>FMN</name>
        <dbReference type="ChEBI" id="CHEBI:58210"/>
    </cofactor>
    <text evidence="6">Binds 1 FMN per subunit.</text>
</comment>
<reference evidence="8" key="1">
    <citation type="journal article" date="2012" name="Genome Res.">
        <title>Genomic characterization of the Bacillus cereus sensu lato species: Backdrop to the evolution of Bacillus anthracis.</title>
        <authorList>
            <person name="Zwick M.E."/>
            <person name="Joseph S.J."/>
            <person name="Didelot X."/>
            <person name="Chen P.E."/>
            <person name="Bishop-Lilly K.A."/>
            <person name="Stewart A.C."/>
            <person name="Willner K."/>
            <person name="Nolan N."/>
            <person name="Lentz S."/>
            <person name="Thomason M.K."/>
            <person name="Sozhamannan S."/>
            <person name="Mateczun A.J."/>
            <person name="Du L."/>
            <person name="Read T.D."/>
        </authorList>
    </citation>
    <scope>NUCLEOTIDE SEQUENCE [LARGE SCALE GENOMIC DNA]</scope>
    <source>
        <strain evidence="8">AH603</strain>
    </source>
</reference>
<sequence length="233" mass="26025">MKEMGLFSSLFGKKEEITKVEENKTMSKVLFVRANDRPAEQAISSKMYETFVSTYKEANPNTEITELDLFALDLPYYGNIAISGGYKRSQGMELTAEEEKAVATVDQYLNQFLEAEKVVFAFPLWNFTVPAPLITYISYLSQAGKTFKYTANGPEGLVGDKKVVVLGARGSDYSSEQMAPMEMAVNYVTTVLGFWGITNPETVVIEGHNQYPDRSQQIVEEGLENVKKVAAKF</sequence>
<keyword evidence="4 6" id="KW-0520">NAD</keyword>
<protein>
    <recommendedName>
        <fullName evidence="6">FMN dependent NADH:quinone oxidoreductase</fullName>
        <ecNumber evidence="6">1.6.5.-</ecNumber>
    </recommendedName>
    <alternativeName>
        <fullName evidence="6">Azo-dye reductase</fullName>
    </alternativeName>
    <alternativeName>
        <fullName evidence="6">FMN-dependent NADH-azo compound oxidoreductase</fullName>
    </alternativeName>
    <alternativeName>
        <fullName evidence="6">FMN-dependent NADH-azoreductase</fullName>
        <ecNumber evidence="6">1.7.1.17</ecNumber>
    </alternativeName>
</protein>
<dbReference type="EC" id="1.7.1.17" evidence="6"/>
<accession>C2XSP5</accession>
<name>C2XSP5_BACMY</name>
<comment type="catalytic activity">
    <reaction evidence="5">
        <text>N,N-dimethyl-1,4-phenylenediamine + anthranilate + 2 NAD(+) = 2-(4-dimethylaminophenyl)diazenylbenzoate + 2 NADH + 2 H(+)</text>
        <dbReference type="Rhea" id="RHEA:55872"/>
        <dbReference type="ChEBI" id="CHEBI:15378"/>
        <dbReference type="ChEBI" id="CHEBI:15783"/>
        <dbReference type="ChEBI" id="CHEBI:16567"/>
        <dbReference type="ChEBI" id="CHEBI:57540"/>
        <dbReference type="ChEBI" id="CHEBI:57945"/>
        <dbReference type="ChEBI" id="CHEBI:71579"/>
        <dbReference type="EC" id="1.7.1.17"/>
    </reaction>
    <physiologicalReaction direction="right-to-left" evidence="5">
        <dbReference type="Rhea" id="RHEA:55874"/>
    </physiologicalReaction>
</comment>
<dbReference type="HOGENOM" id="CLU_088964_3_1_9"/>
<gene>
    <name evidence="6" type="primary">azoR</name>
    <name evidence="8" type="ORF">bcere0026_17130</name>
</gene>
<evidence type="ECO:0000256" key="6">
    <source>
        <dbReference type="HAMAP-Rule" id="MF_01216"/>
    </source>
</evidence>
<comment type="function">
    <text evidence="6">Also exhibits azoreductase activity. Catalyzes the reductive cleavage of the azo bond in aromatic azo compounds to the corresponding amines.</text>
</comment>